<dbReference type="PROSITE" id="PS00061">
    <property type="entry name" value="ADH_SHORT"/>
    <property type="match status" value="1"/>
</dbReference>
<dbReference type="EMBL" id="JBJJXI010000059">
    <property type="protein sequence ID" value="KAL3398663.1"/>
    <property type="molecule type" value="Genomic_DNA"/>
</dbReference>
<dbReference type="PANTHER" id="PTHR43313:SF36">
    <property type="entry name" value="D-BETA-HYDROXYBUTYRATE DEHYDROGENASE, MITOCHONDRIAL"/>
    <property type="match status" value="1"/>
</dbReference>
<gene>
    <name evidence="3" type="ORF">TKK_007796</name>
</gene>
<dbReference type="AlphaFoldDB" id="A0ABD2X016"/>
<dbReference type="SUPFAM" id="SSF51735">
    <property type="entry name" value="NAD(P)-binding Rossmann-fold domains"/>
    <property type="match status" value="1"/>
</dbReference>
<keyword evidence="2" id="KW-0812">Transmembrane</keyword>
<dbReference type="Proteomes" id="UP001627154">
    <property type="component" value="Unassembled WGS sequence"/>
</dbReference>
<evidence type="ECO:0000313" key="4">
    <source>
        <dbReference type="Proteomes" id="UP001627154"/>
    </source>
</evidence>
<reference evidence="3 4" key="1">
    <citation type="journal article" date="2024" name="bioRxiv">
        <title>A reference genome for Trichogramma kaykai: A tiny desert-dwelling parasitoid wasp with competing sex-ratio distorters.</title>
        <authorList>
            <person name="Culotta J."/>
            <person name="Lindsey A.R."/>
        </authorList>
    </citation>
    <scope>NUCLEOTIDE SEQUENCE [LARGE SCALE GENOMIC DNA]</scope>
    <source>
        <strain evidence="3 4">KSX58</strain>
    </source>
</reference>
<keyword evidence="2" id="KW-0472">Membrane</keyword>
<dbReference type="Pfam" id="PF00106">
    <property type="entry name" value="adh_short"/>
    <property type="match status" value="1"/>
</dbReference>
<dbReference type="InterPro" id="IPR036291">
    <property type="entry name" value="NAD(P)-bd_dom_sf"/>
</dbReference>
<protein>
    <submittedName>
        <fullName evidence="3">Uncharacterized protein</fullName>
    </submittedName>
</protein>
<sequence length="364" mass="41400">MALGLVELMNQNPLIHVTSTVVLTGIFYGAYLQMRKSFSRRLSVIPDHKKGTIQAVVITGCDSGLGYSLALYCSDLGFKVIATVLEPEGPAAERLRELGCLIYKVDYTSQNDVKQFANGIDALIRDSRDDWEIRALVNNAAVMMFGEFEWLLPKHVETHFEVNVLGPMKLTKELLPILRRDKSRLINVVSHCALEALPGLSVYSGTKSAMLGWNNALRVELGKYGVKVVAFVPGSFITESGLMRSQIKQFSEMHRSMKPEVQSFYNTGGYFDRYTDYLSAISKIPDNKPRPLENPKVYQVFDSALLDEKPNAIYKCEPMRYQMYHTLFKYLPTFMRDKLVERFMQMPAWNPSIRQVKALLTRKI</sequence>
<organism evidence="3 4">
    <name type="scientific">Trichogramma kaykai</name>
    <dbReference type="NCBI Taxonomy" id="54128"/>
    <lineage>
        <taxon>Eukaryota</taxon>
        <taxon>Metazoa</taxon>
        <taxon>Ecdysozoa</taxon>
        <taxon>Arthropoda</taxon>
        <taxon>Hexapoda</taxon>
        <taxon>Insecta</taxon>
        <taxon>Pterygota</taxon>
        <taxon>Neoptera</taxon>
        <taxon>Endopterygota</taxon>
        <taxon>Hymenoptera</taxon>
        <taxon>Apocrita</taxon>
        <taxon>Proctotrupomorpha</taxon>
        <taxon>Chalcidoidea</taxon>
        <taxon>Trichogrammatidae</taxon>
        <taxon>Trichogramma</taxon>
    </lineage>
</organism>
<dbReference type="InterPro" id="IPR002347">
    <property type="entry name" value="SDR_fam"/>
</dbReference>
<name>A0ABD2X016_9HYME</name>
<dbReference type="PANTHER" id="PTHR43313">
    <property type="entry name" value="SHORT-CHAIN DEHYDROGENASE/REDUCTASE FAMILY 9C"/>
    <property type="match status" value="1"/>
</dbReference>
<dbReference type="GO" id="GO:0016491">
    <property type="term" value="F:oxidoreductase activity"/>
    <property type="evidence" value="ECO:0007669"/>
    <property type="project" value="UniProtKB-KW"/>
</dbReference>
<feature type="transmembrane region" description="Helical" evidence="2">
    <location>
        <begin position="14"/>
        <end position="32"/>
    </location>
</feature>
<evidence type="ECO:0000256" key="1">
    <source>
        <dbReference type="ARBA" id="ARBA00023002"/>
    </source>
</evidence>
<dbReference type="Gene3D" id="3.40.50.720">
    <property type="entry name" value="NAD(P)-binding Rossmann-like Domain"/>
    <property type="match status" value="1"/>
</dbReference>
<keyword evidence="4" id="KW-1185">Reference proteome</keyword>
<evidence type="ECO:0000313" key="3">
    <source>
        <dbReference type="EMBL" id="KAL3398663.1"/>
    </source>
</evidence>
<keyword evidence="2" id="KW-1133">Transmembrane helix</keyword>
<dbReference type="InterPro" id="IPR020904">
    <property type="entry name" value="Sc_DH/Rdtase_CS"/>
</dbReference>
<comment type="caution">
    <text evidence="3">The sequence shown here is derived from an EMBL/GenBank/DDBJ whole genome shotgun (WGS) entry which is preliminary data.</text>
</comment>
<keyword evidence="1" id="KW-0560">Oxidoreductase</keyword>
<evidence type="ECO:0000256" key="2">
    <source>
        <dbReference type="SAM" id="Phobius"/>
    </source>
</evidence>
<proteinExistence type="predicted"/>
<accession>A0ABD2X016</accession>
<dbReference type="PRINTS" id="PR00081">
    <property type="entry name" value="GDHRDH"/>
</dbReference>